<evidence type="ECO:0000313" key="2">
    <source>
        <dbReference type="EMBL" id="KAB2630491.1"/>
    </source>
</evidence>
<dbReference type="GO" id="GO:0043812">
    <property type="term" value="F:phosphatidylinositol-4-phosphate phosphatase activity"/>
    <property type="evidence" value="ECO:0007669"/>
    <property type="project" value="TreeGrafter"/>
</dbReference>
<comment type="caution">
    <text evidence="2">The sequence shown here is derived from an EMBL/GenBank/DDBJ whole genome shotgun (WGS) entry which is preliminary data.</text>
</comment>
<accession>A0A5N5HW98</accession>
<dbReference type="PANTHER" id="PTHR45662">
    <property type="entry name" value="PHOSPHATIDYLINOSITIDE PHOSPHATASE SAC1"/>
    <property type="match status" value="1"/>
</dbReference>
<dbReference type="GO" id="GO:0005783">
    <property type="term" value="C:endoplasmic reticulum"/>
    <property type="evidence" value="ECO:0007669"/>
    <property type="project" value="TreeGrafter"/>
</dbReference>
<dbReference type="Proteomes" id="UP000327157">
    <property type="component" value="Chromosome 12"/>
</dbReference>
<reference evidence="2 3" key="3">
    <citation type="submission" date="2019-11" db="EMBL/GenBank/DDBJ databases">
        <title>A de novo genome assembly of a pear dwarfing rootstock.</title>
        <authorList>
            <person name="Wang F."/>
            <person name="Wang J."/>
            <person name="Li S."/>
            <person name="Zhang Y."/>
            <person name="Fang M."/>
            <person name="Ma L."/>
            <person name="Zhao Y."/>
            <person name="Jiang S."/>
        </authorList>
    </citation>
    <scope>NUCLEOTIDE SEQUENCE [LARGE SCALE GENOMIC DNA]</scope>
    <source>
        <strain evidence="2">S2</strain>
        <tissue evidence="2">Leaf</tissue>
    </source>
</reference>
<protein>
    <submittedName>
        <fullName evidence="2">Phosphoinositide phosphatase SAC8-like</fullName>
    </submittedName>
</protein>
<evidence type="ECO:0000313" key="3">
    <source>
        <dbReference type="Proteomes" id="UP000327157"/>
    </source>
</evidence>
<keyword evidence="3" id="KW-1185">Reference proteome</keyword>
<dbReference type="Pfam" id="PF02383">
    <property type="entry name" value="Syja_N"/>
    <property type="match status" value="1"/>
</dbReference>
<reference evidence="3" key="2">
    <citation type="submission" date="2019-10" db="EMBL/GenBank/DDBJ databases">
        <title>A de novo genome assembly of a pear dwarfing rootstock.</title>
        <authorList>
            <person name="Wang F."/>
            <person name="Wang J."/>
            <person name="Li S."/>
            <person name="Zhang Y."/>
            <person name="Fang M."/>
            <person name="Ma L."/>
            <person name="Zhao Y."/>
            <person name="Jiang S."/>
        </authorList>
    </citation>
    <scope>NUCLEOTIDE SEQUENCE [LARGE SCALE GENOMIC DNA]</scope>
</reference>
<feature type="domain" description="SAC" evidence="1">
    <location>
        <begin position="1"/>
        <end position="33"/>
    </location>
</feature>
<dbReference type="PROSITE" id="PS50275">
    <property type="entry name" value="SAC"/>
    <property type="match status" value="1"/>
</dbReference>
<organism evidence="2 3">
    <name type="scientific">Pyrus ussuriensis x Pyrus communis</name>
    <dbReference type="NCBI Taxonomy" id="2448454"/>
    <lineage>
        <taxon>Eukaryota</taxon>
        <taxon>Viridiplantae</taxon>
        <taxon>Streptophyta</taxon>
        <taxon>Embryophyta</taxon>
        <taxon>Tracheophyta</taxon>
        <taxon>Spermatophyta</taxon>
        <taxon>Magnoliopsida</taxon>
        <taxon>eudicotyledons</taxon>
        <taxon>Gunneridae</taxon>
        <taxon>Pentapetalae</taxon>
        <taxon>rosids</taxon>
        <taxon>fabids</taxon>
        <taxon>Rosales</taxon>
        <taxon>Rosaceae</taxon>
        <taxon>Amygdaloideae</taxon>
        <taxon>Maleae</taxon>
        <taxon>Pyrus</taxon>
    </lineage>
</organism>
<dbReference type="AlphaFoldDB" id="A0A5N5HW98"/>
<reference evidence="2 3" key="1">
    <citation type="submission" date="2019-09" db="EMBL/GenBank/DDBJ databases">
        <authorList>
            <person name="Ou C."/>
        </authorList>
    </citation>
    <scope>NUCLEOTIDE SEQUENCE [LARGE SCALE GENOMIC DNA]</scope>
    <source>
        <strain evidence="2">S2</strain>
        <tissue evidence="2">Leaf</tissue>
    </source>
</reference>
<proteinExistence type="predicted"/>
<dbReference type="OrthoDB" id="405996at2759"/>
<sequence length="264" mass="29718">MWRRGANLDGDVANFFETEQLVEIEGFQPSLLQSNVAEHHFFDLSQRYGETMAIDLTDKHGDEGQLSTAFSAEMQNLPNVRYVSFDFQHVCGNSNFENLKSCLAQKSLDAQLQRTGVLDSSESISMFAEDYQTFRACDEISLDYARTYALKGDLVRMLWILSVAAIQLEGIFHHPVLNLFLFANWRVDNDIRHTSTRYYYYLVLPEILAHGTLFSGASSIQYSLRPEKFRIQLAAGRNAQQYMSSVLCAGVTAGVAAAVKANGR</sequence>
<evidence type="ECO:0000259" key="1">
    <source>
        <dbReference type="PROSITE" id="PS50275"/>
    </source>
</evidence>
<dbReference type="GO" id="GO:0046856">
    <property type="term" value="P:phosphatidylinositol dephosphorylation"/>
    <property type="evidence" value="ECO:0007669"/>
    <property type="project" value="TreeGrafter"/>
</dbReference>
<gene>
    <name evidence="2" type="ORF">D8674_008010</name>
</gene>
<dbReference type="PANTHER" id="PTHR45662:SF10">
    <property type="entry name" value="PHOSPHOINOSITIDE PHOSPHATASE SAC8"/>
    <property type="match status" value="1"/>
</dbReference>
<name>A0A5N5HW98_9ROSA</name>
<dbReference type="EMBL" id="SMOL01000143">
    <property type="protein sequence ID" value="KAB2630491.1"/>
    <property type="molecule type" value="Genomic_DNA"/>
</dbReference>
<dbReference type="InterPro" id="IPR002013">
    <property type="entry name" value="SAC_dom"/>
</dbReference>